<evidence type="ECO:0000313" key="10">
    <source>
        <dbReference type="Proteomes" id="UP000244184"/>
    </source>
</evidence>
<comment type="catalytic activity">
    <reaction evidence="5">
        <text>L-homocysteine + H2O = 2-oxobutanoate + hydrogen sulfide + NH4(+) + H(+)</text>
        <dbReference type="Rhea" id="RHEA:14501"/>
        <dbReference type="ChEBI" id="CHEBI:15377"/>
        <dbReference type="ChEBI" id="CHEBI:15378"/>
        <dbReference type="ChEBI" id="CHEBI:16763"/>
        <dbReference type="ChEBI" id="CHEBI:28938"/>
        <dbReference type="ChEBI" id="CHEBI:29919"/>
        <dbReference type="ChEBI" id="CHEBI:58199"/>
        <dbReference type="EC" id="4.4.1.2"/>
    </reaction>
    <physiologicalReaction direction="left-to-right" evidence="5">
        <dbReference type="Rhea" id="RHEA:14502"/>
    </physiologicalReaction>
</comment>
<dbReference type="CDD" id="cd00614">
    <property type="entry name" value="CGS_like"/>
    <property type="match status" value="1"/>
</dbReference>
<dbReference type="GO" id="GO:0005737">
    <property type="term" value="C:cytoplasm"/>
    <property type="evidence" value="ECO:0007669"/>
    <property type="project" value="TreeGrafter"/>
</dbReference>
<dbReference type="RefSeq" id="WP_108533886.1">
    <property type="nucleotide sequence ID" value="NZ_PYHP01000069.1"/>
</dbReference>
<dbReference type="InterPro" id="IPR000277">
    <property type="entry name" value="Cys/Met-Metab_PyrdxlP-dep_enz"/>
</dbReference>
<comment type="catalytic activity">
    <reaction evidence="6">
        <text>L-methionine + H2O = methanethiol + 2-oxobutanoate + NH4(+)</text>
        <dbReference type="Rhea" id="RHEA:23800"/>
        <dbReference type="ChEBI" id="CHEBI:15377"/>
        <dbReference type="ChEBI" id="CHEBI:16007"/>
        <dbReference type="ChEBI" id="CHEBI:16763"/>
        <dbReference type="ChEBI" id="CHEBI:28938"/>
        <dbReference type="ChEBI" id="CHEBI:57844"/>
        <dbReference type="EC" id="4.4.1.11"/>
    </reaction>
    <physiologicalReaction direction="left-to-right" evidence="6">
        <dbReference type="Rhea" id="RHEA:23801"/>
    </physiologicalReaction>
</comment>
<comment type="cofactor">
    <cofactor evidence="1 8">
        <name>pyridoxal 5'-phosphate</name>
        <dbReference type="ChEBI" id="CHEBI:597326"/>
    </cofactor>
</comment>
<dbReference type="SUPFAM" id="SSF53383">
    <property type="entry name" value="PLP-dependent transferases"/>
    <property type="match status" value="1"/>
</dbReference>
<comment type="caution">
    <text evidence="9">The sequence shown here is derived from an EMBL/GenBank/DDBJ whole genome shotgun (WGS) entry which is preliminary data.</text>
</comment>
<dbReference type="InterPro" id="IPR015422">
    <property type="entry name" value="PyrdxlP-dep_Trfase_small"/>
</dbReference>
<dbReference type="GO" id="GO:0030170">
    <property type="term" value="F:pyridoxal phosphate binding"/>
    <property type="evidence" value="ECO:0007669"/>
    <property type="project" value="InterPro"/>
</dbReference>
<dbReference type="Pfam" id="PF01053">
    <property type="entry name" value="Cys_Met_Meta_PP"/>
    <property type="match status" value="1"/>
</dbReference>
<reference evidence="9 10" key="1">
    <citation type="submission" date="2018-03" db="EMBL/GenBank/DDBJ databases">
        <title>Genome sequence of Paenibacillus elgii strain AC13 an antimicrobial compound producing bacteria.</title>
        <authorList>
            <person name="Kurokawa A.S."/>
            <person name="Araujo J.F."/>
            <person name="Costa R.A."/>
            <person name="Ortega D.B."/>
            <person name="Pires A.S."/>
            <person name="Pappas G.J.Jr."/>
            <person name="Franco O.L."/>
            <person name="Barreto C."/>
            <person name="Magalhaes B.S."/>
            <person name="Kruger R.H."/>
        </authorList>
    </citation>
    <scope>NUCLEOTIDE SEQUENCE [LARGE SCALE GENOMIC DNA]</scope>
    <source>
        <strain evidence="9 10">AC13</strain>
    </source>
</reference>
<gene>
    <name evidence="9" type="ORF">C8Z91_25490</name>
</gene>
<keyword evidence="9" id="KW-0456">Lyase</keyword>
<comment type="similarity">
    <text evidence="8">Belongs to the trans-sulfuration enzymes family.</text>
</comment>
<evidence type="ECO:0000256" key="6">
    <source>
        <dbReference type="ARBA" id="ARBA00052699"/>
    </source>
</evidence>
<organism evidence="9 10">
    <name type="scientific">Paenibacillus elgii</name>
    <dbReference type="NCBI Taxonomy" id="189691"/>
    <lineage>
        <taxon>Bacteria</taxon>
        <taxon>Bacillati</taxon>
        <taxon>Bacillota</taxon>
        <taxon>Bacilli</taxon>
        <taxon>Bacillales</taxon>
        <taxon>Paenibacillaceae</taxon>
        <taxon>Paenibacillus</taxon>
    </lineage>
</organism>
<dbReference type="Gene3D" id="3.40.640.10">
    <property type="entry name" value="Type I PLP-dependent aspartate aminotransferase-like (Major domain)"/>
    <property type="match status" value="1"/>
</dbReference>
<proteinExistence type="inferred from homology"/>
<dbReference type="Proteomes" id="UP000244184">
    <property type="component" value="Unassembled WGS sequence"/>
</dbReference>
<keyword evidence="2 7" id="KW-0663">Pyridoxal phosphate</keyword>
<sequence length="403" mass="44198">MNPKLDAQTDDRTRNHVIDPSTQVAHDSHDELHQGAVVMPIYQNSLFTFATYEEFDRASTDVSDSFVYTRGNNPTVRQLEMRLAALQGGEKARCFASGMAAISTAILANVRAGDHIICIDQVYGPTRELLTSFLTRYGVETTFVDGASLEAIQAAVRANTKLVYLESPTTMTFQLQDLSACARLAKSIGAVTMIDNTWATPCLQNPFEHGIDFVLHSMSKYIGGHSDIIGGVLIGSAENINRINASEYLLLGGIMTPHSASLAMRGLRTLPLRLEKQEQSGLTVARHLESLPFVRKVNHPGLASHPQHELARRQMSGSSSLFSFEADLPAEEMKAWADRLEYFRIGVSWGGHESLVTVGRLGPGYESVPGSLVRLYVGLENPQVLIEDIEQASAQLPVEKTDK</sequence>
<evidence type="ECO:0000256" key="3">
    <source>
        <dbReference type="ARBA" id="ARBA00047175"/>
    </source>
</evidence>
<feature type="modified residue" description="N6-(pyridoxal phosphate)lysine" evidence="7">
    <location>
        <position position="220"/>
    </location>
</feature>
<dbReference type="InterPro" id="IPR015424">
    <property type="entry name" value="PyrdxlP-dep_Trfase"/>
</dbReference>
<dbReference type="GO" id="GO:0018826">
    <property type="term" value="F:methionine gamma-lyase activity"/>
    <property type="evidence" value="ECO:0007669"/>
    <property type="project" value="UniProtKB-EC"/>
</dbReference>
<name>A0A2T6FY78_9BACL</name>
<evidence type="ECO:0000256" key="5">
    <source>
        <dbReference type="ARBA" id="ARBA00048780"/>
    </source>
</evidence>
<dbReference type="PANTHER" id="PTHR11808">
    <property type="entry name" value="TRANS-SULFURATION ENZYME FAMILY MEMBER"/>
    <property type="match status" value="1"/>
</dbReference>
<evidence type="ECO:0000256" key="1">
    <source>
        <dbReference type="ARBA" id="ARBA00001933"/>
    </source>
</evidence>
<dbReference type="EMBL" id="PYHP01000069">
    <property type="protein sequence ID" value="PUA36852.1"/>
    <property type="molecule type" value="Genomic_DNA"/>
</dbReference>
<dbReference type="AlphaFoldDB" id="A0A2T6FY78"/>
<dbReference type="GO" id="GO:0019346">
    <property type="term" value="P:transsulfuration"/>
    <property type="evidence" value="ECO:0007669"/>
    <property type="project" value="InterPro"/>
</dbReference>
<dbReference type="Gene3D" id="3.90.1150.10">
    <property type="entry name" value="Aspartate Aminotransferase, domain 1"/>
    <property type="match status" value="1"/>
</dbReference>
<evidence type="ECO:0000256" key="4">
    <source>
        <dbReference type="ARBA" id="ARBA00047199"/>
    </source>
</evidence>
<dbReference type="EC" id="4.4.1.2" evidence="3"/>
<dbReference type="PANTHER" id="PTHR11808:SF80">
    <property type="entry name" value="CYSTATHIONINE GAMMA-LYASE"/>
    <property type="match status" value="1"/>
</dbReference>
<accession>A0A2T6FY78</accession>
<dbReference type="GO" id="GO:0047982">
    <property type="term" value="F:homocysteine desulfhydrase activity"/>
    <property type="evidence" value="ECO:0007669"/>
    <property type="project" value="UniProtKB-EC"/>
</dbReference>
<evidence type="ECO:0000256" key="8">
    <source>
        <dbReference type="RuleBase" id="RU362118"/>
    </source>
</evidence>
<dbReference type="FunFam" id="3.40.640.10:FF:000046">
    <property type="entry name" value="Cystathionine gamma-lyase"/>
    <property type="match status" value="1"/>
</dbReference>
<evidence type="ECO:0000256" key="7">
    <source>
        <dbReference type="PIRSR" id="PIRSR001434-2"/>
    </source>
</evidence>
<evidence type="ECO:0000313" key="9">
    <source>
        <dbReference type="EMBL" id="PUA36852.1"/>
    </source>
</evidence>
<dbReference type="InterPro" id="IPR015421">
    <property type="entry name" value="PyrdxlP-dep_Trfase_major"/>
</dbReference>
<protein>
    <recommendedName>
        <fullName evidence="3">homocysteine desulfhydrase</fullName>
        <ecNumber evidence="3">4.4.1.2</ecNumber>
    </recommendedName>
    <alternativeName>
        <fullName evidence="4">Homocysteine desulfhydrase</fullName>
    </alternativeName>
</protein>
<dbReference type="PIRSF" id="PIRSF001434">
    <property type="entry name" value="CGS"/>
    <property type="match status" value="1"/>
</dbReference>
<evidence type="ECO:0000256" key="2">
    <source>
        <dbReference type="ARBA" id="ARBA00022898"/>
    </source>
</evidence>